<evidence type="ECO:0000313" key="8">
    <source>
        <dbReference type="Proteomes" id="UP000663852"/>
    </source>
</evidence>
<dbReference type="Proteomes" id="UP000663852">
    <property type="component" value="Unassembled WGS sequence"/>
</dbReference>
<name>A0A815CPD6_ADIRI</name>
<evidence type="ECO:0000256" key="3">
    <source>
        <dbReference type="SAM" id="MobiDB-lite"/>
    </source>
</evidence>
<dbReference type="InterPro" id="IPR035892">
    <property type="entry name" value="C2_domain_sf"/>
</dbReference>
<dbReference type="Gene3D" id="1.25.40.410">
    <property type="match status" value="1"/>
</dbReference>
<dbReference type="PROSITE" id="PS51650">
    <property type="entry name" value="C2_DOCK"/>
    <property type="match status" value="1"/>
</dbReference>
<dbReference type="EMBL" id="CAJNOJ010000204">
    <property type="protein sequence ID" value="CAF1286507.1"/>
    <property type="molecule type" value="Genomic_DNA"/>
</dbReference>
<dbReference type="PROSITE" id="PS50181">
    <property type="entry name" value="FBOX"/>
    <property type="match status" value="1"/>
</dbReference>
<comment type="similarity">
    <text evidence="2">Belongs to the DOCK family.</text>
</comment>
<evidence type="ECO:0000256" key="2">
    <source>
        <dbReference type="PROSITE-ProRule" id="PRU00983"/>
    </source>
</evidence>
<feature type="domain" description="C2 DOCK-type" evidence="5">
    <location>
        <begin position="1188"/>
        <end position="1359"/>
    </location>
</feature>
<evidence type="ECO:0000259" key="5">
    <source>
        <dbReference type="PROSITE" id="PS51650"/>
    </source>
</evidence>
<dbReference type="InterPro" id="IPR001810">
    <property type="entry name" value="F-box_dom"/>
</dbReference>
<dbReference type="OrthoDB" id="47328at2759"/>
<dbReference type="PROSITE" id="PS51651">
    <property type="entry name" value="DOCKER"/>
    <property type="match status" value="1"/>
</dbReference>
<comment type="caution">
    <text evidence="7">The sequence shown here is derived from an EMBL/GenBank/DDBJ whole genome shotgun (WGS) entry which is preliminary data.</text>
</comment>
<dbReference type="Gene3D" id="2.60.40.150">
    <property type="entry name" value="C2 domain"/>
    <property type="match status" value="1"/>
</dbReference>
<feature type="domain" description="F-box" evidence="4">
    <location>
        <begin position="8"/>
        <end position="53"/>
    </location>
</feature>
<evidence type="ECO:0008006" key="9">
    <source>
        <dbReference type="Google" id="ProtNLM"/>
    </source>
</evidence>
<sequence length="2533" mass="291562">MSITTFSQRQFESFPDEILLLICRYLSSTEIIYSLNNLNYRLTQTISDYYRRVVLGQVPFQRFNFICRSILPEIGSHIRVLVISNDWKGVLSNVFLQYFSDRMSVTFPNVERIVLTTFVIDSLMTFLPSLRDLLSFSQLKISSLYEISVGSTSRDVLLRTIFDTNNCRLKSITFDDDCLDFTYENHLVDLIYPNLTKLVIQLANLNDLHKLLSCLSQLEDLDVEINNEGTELDENLSLNSVFTLKYFCLRSLLYSWTFDELISIFKRIPNVEQLKIQIGTNNDVNLIHGKELSTYLSNFSLKNFSYFLQIVDVYLANTTKIVSTWKNQFPQDFFCIQSEDEESLMIYSLPFSCPYLILRCSVAKNPIFVSHFGTNVKCLTLYEVSSRIVEVFPIIVQCRRMQSLVLQVTRTDVPKSLKEISLRKMPSLTFFVCLQRYPINTDDFMKLLESSPNLYHFALNYEVIRPFLNIKNLCDLLGQRLTDLLIGITTNIDSESLNTLVTRLASAFPSLRHLYFHFKDDTLPVESLILTICTNLFQWKRLISFGIANIQLNATILSKGLRQWLLDNSNLPADDSFLTDYSAKTFRLWLEHLQEVISLLSNEPKNASLPLNENKEEIESDLTYPTKMTTNVIDIIDPIDYEEYIDEHRQKIENDPLRHLLEYPNDDIDFVRIERQYRTIIPVIPEKEALTDPHIRDCLQSFNGEHFYLRRNYNHYGSAITLLNVRQEQMQALKQIPKQDYEVDIIDDNRQTLIDQERDSPRKLPISDSAMNPMKSSWAMAKDDLDKTEPDTIMPHLIERIPIESVDKENELLRGKNRYSKLFSSYPPQADSDCIEYRPPSEPLQPYTTFKLQVKCLDFKFEPEIEPMFITLSLYDLKERKKISENFHFDLNSDALKQMIHLRPAVDGSTLSLSAIFPISFPSPDIYLIIRIEKVLQQGDLSDCAEPYMKQDLKNQQRYHEQAIQFCQRLGRFRMPFAWTAISLRDILKEIEQETMISSHSSTLPPNSELINSTAKASSLERKSLGAGGLRNAYESFRRSRDESLTRNSSKRSDDRQIPPTSPTTTSTNATLLSTTDEFFHILANFDRPILLTLKGVYKQESERLSDEDIFKFLTDFRKPPTLAKKPKTIPAFIRFEFNQIHPGDTVDCCLDAQLNRLKPYTDDTKRPIKELLEFPPREIYLPHTSYRNLLYIYPLSVNLSNLTTRGSTSARNIAVKIQLMGGEEEIFALPLIFGKSSGQEMVKEIYSPVLYHSKSPSFYDEVKLRLPAVLDENHHLFFTFSHISCQPKENAPVETPISYTWLPLLNNNQLIHGDFNLPVTYDRPPHNYSLVPPTNHDVNNVKWADSHKPLFSLSIRPCSTIHSLDERLENFFHMYNQLRKQAYANHHHHHHSHYQITDKDFKQAIMDTVWAQAEKLIQFLYILLDTLLSLLVRAPVLNGHVLNINQTCFETLTKIIQRIQRDLLADLNDTHGRNRLLLTYIHYECTLHTPNETGEVLLSQSTSTTSFCLDVSAISSKSASLRPSSLYFNRRVPRSTSNPDLPSPSLSPEDEMALAAANGGLISSNVSSGKQSVESGQGIIKDSAYSSKAAQQRKVKIDFHPLHEELLFQWVVSSGATRDFAFGNSWFFFELLIKTMGHFLHTTNRFSIERRHRFSYQFCDDITTLLRLIIRELLDRQHHTQRNGIDGKLHCTQLNSSLAFFINDCLSLMDRGFVFSLIKIYCKEFDLEIAHGQPNDTSYYVSLKLDFIRIICSHEHYVALNLPLLPCVPPSPSPSIGSMQSFSSNNNNINTNTNGNYQRTISIQQTDLTYEYRQEHYLVGIILHDLQNVLANNTPWLHSRAINILRNVLSYHDFDQRLLINDEKTNRNRVARLYLPLLHIISNNLNKLFDPGNASYGQLNRPSITPSDDLFAANGDELAIENDGTLKRISSMTTFSEETSRDLLVCLLWVLKNSDASVLRHWWTHMSRDQLQHLIQLLDLSIASFEYKGKKQMKRHHRIGAGGHASVLTAISSCASTKKTSMISVKNQLEKSIIGTENARTEMLNRNKQKNPLPSIHEPTKTGNNLRWRKDQTHWRQANAERSEEDIAVDAHLESILASECTMIVLDTIETIIQVVQTSDCHQILLPGLLKILLHTFALNQSTWTLQNLFSHQRSIVYKFPELLFEEDTEHCADLCLRLLKHCSSCLSTIRSHASASLYLLMRQNFEIGNNFSRVKMQATMSLSWLVGQSTSQFNEIFLRKSLRTILTYADGDTDLQESAFPSQVKDLATNLYMILCDTAKLREAKDNPDMEIDLLHRIANCYQNSPDLRLTWLQNMAQKHLAMNHYAEAGMCLAHAASLVAEYLRMLESKPYMPNGCVTLQKISMNLLEESAVSDDVVSPGDEGICTGKYFTENGFIGLMEQAAVFLTHAHMYEAVNDIYHVLTPIYEANRDFKKLSQVHSKLHEYFNRILIQGNKRLFGTYFRVGFYGTKFDELDGQEFIYKEPGITKLAEIASRLESFYIDKFGKSQVEMIKDSNDVNRASLDLANKKV</sequence>
<dbReference type="InterPro" id="IPR027007">
    <property type="entry name" value="C2_DOCK-type_domain"/>
</dbReference>
<dbReference type="PANTHER" id="PTHR23317">
    <property type="entry name" value="DEDICATOR OF CYTOKINESIS DOCK"/>
    <property type="match status" value="1"/>
</dbReference>
<dbReference type="InterPro" id="IPR026791">
    <property type="entry name" value="DOCK"/>
</dbReference>
<evidence type="ECO:0000313" key="7">
    <source>
        <dbReference type="EMBL" id="CAF1286507.1"/>
    </source>
</evidence>
<evidence type="ECO:0000259" key="6">
    <source>
        <dbReference type="PROSITE" id="PS51651"/>
    </source>
</evidence>
<evidence type="ECO:0000256" key="1">
    <source>
        <dbReference type="ARBA" id="ARBA00022658"/>
    </source>
</evidence>
<feature type="compositionally biased region" description="Basic and acidic residues" evidence="3">
    <location>
        <begin position="1038"/>
        <end position="1057"/>
    </location>
</feature>
<dbReference type="PANTHER" id="PTHR23317:SF76">
    <property type="entry name" value="LD20667P"/>
    <property type="match status" value="1"/>
</dbReference>
<dbReference type="GO" id="GO:0007264">
    <property type="term" value="P:small GTPase-mediated signal transduction"/>
    <property type="evidence" value="ECO:0007669"/>
    <property type="project" value="InterPro"/>
</dbReference>
<feature type="region of interest" description="Disordered" evidence="3">
    <location>
        <begin position="1038"/>
        <end position="1070"/>
    </location>
</feature>
<dbReference type="InterPro" id="IPR046769">
    <property type="entry name" value="DOCKER_Lobe_A"/>
</dbReference>
<dbReference type="GO" id="GO:0005085">
    <property type="term" value="F:guanyl-nucleotide exchange factor activity"/>
    <property type="evidence" value="ECO:0007669"/>
    <property type="project" value="UniProtKB-KW"/>
</dbReference>
<dbReference type="InterPro" id="IPR027357">
    <property type="entry name" value="DOCKER_dom"/>
</dbReference>
<dbReference type="Pfam" id="PF06920">
    <property type="entry name" value="DHR-2_Lobe_A"/>
    <property type="match status" value="1"/>
</dbReference>
<dbReference type="FunFam" id="1.25.40.410:FF:000002">
    <property type="entry name" value="Dedicator of cytokinesis protein 7"/>
    <property type="match status" value="1"/>
</dbReference>
<keyword evidence="1" id="KW-0344">Guanine-nucleotide releasing factor</keyword>
<proteinExistence type="inferred from homology"/>
<dbReference type="Pfam" id="PF11878">
    <property type="entry name" value="DOCK_C-D_N"/>
    <property type="match status" value="1"/>
</dbReference>
<dbReference type="InterPro" id="IPR021816">
    <property type="entry name" value="DOCK_C/D_N"/>
</dbReference>
<evidence type="ECO:0000259" key="4">
    <source>
        <dbReference type="PROSITE" id="PS50181"/>
    </source>
</evidence>
<protein>
    <recommendedName>
        <fullName evidence="9">F-box domain-containing protein</fullName>
    </recommendedName>
</protein>
<organism evidence="7 8">
    <name type="scientific">Adineta ricciae</name>
    <name type="common">Rotifer</name>
    <dbReference type="NCBI Taxonomy" id="249248"/>
    <lineage>
        <taxon>Eukaryota</taxon>
        <taxon>Metazoa</taxon>
        <taxon>Spiralia</taxon>
        <taxon>Gnathifera</taxon>
        <taxon>Rotifera</taxon>
        <taxon>Eurotatoria</taxon>
        <taxon>Bdelloidea</taxon>
        <taxon>Adinetida</taxon>
        <taxon>Adinetidae</taxon>
        <taxon>Adineta</taxon>
    </lineage>
</organism>
<dbReference type="Pfam" id="PF14429">
    <property type="entry name" value="DOCK-C2"/>
    <property type="match status" value="1"/>
</dbReference>
<feature type="domain" description="DOCKER" evidence="6">
    <location>
        <begin position="2302"/>
        <end position="2533"/>
    </location>
</feature>
<gene>
    <name evidence="7" type="ORF">EDS130_LOCUS29847</name>
</gene>
<accession>A0A815CPD6</accession>
<reference evidence="7" key="1">
    <citation type="submission" date="2021-02" db="EMBL/GenBank/DDBJ databases">
        <authorList>
            <person name="Nowell W R."/>
        </authorList>
    </citation>
    <scope>NUCLEOTIDE SEQUENCE</scope>
</reference>
<dbReference type="InterPro" id="IPR043161">
    <property type="entry name" value="DOCK_C_lobe_A"/>
</dbReference>